<proteinExistence type="predicted"/>
<reference evidence="2 3" key="1">
    <citation type="journal article" date="2015" name="Genome Announc.">
        <title>Complete genome sequences for 35 biothreat assay-relevant bacillus species.</title>
        <authorList>
            <person name="Johnson S.L."/>
            <person name="Daligault H.E."/>
            <person name="Davenport K.W."/>
            <person name="Jaissle J."/>
            <person name="Frey K.G."/>
            <person name="Ladner J.T."/>
            <person name="Broomall S.M."/>
            <person name="Bishop-Lilly K.A."/>
            <person name="Bruce D.C."/>
            <person name="Gibbons H.S."/>
            <person name="Coyne S.R."/>
            <person name="Lo C.C."/>
            <person name="Meincke L."/>
            <person name="Munk A.C."/>
            <person name="Koroleva G.I."/>
            <person name="Rosenzweig C.N."/>
            <person name="Palacios G.F."/>
            <person name="Redden C.L."/>
            <person name="Minogue T.D."/>
            <person name="Chain P.S."/>
        </authorList>
    </citation>
    <scope>NUCLEOTIDE SEQUENCE [LARGE SCALE GENOMIC DNA]</scope>
    <source>
        <strain evidence="3">ATCC 14581 / DSM 32 / JCM 2506 / NBRC 15308 / NCIMB 9376 / NCTC 10342 / NRRL B-14308 / VKM B-512</strain>
    </source>
</reference>
<feature type="region of interest" description="Disordered" evidence="1">
    <location>
        <begin position="34"/>
        <end position="55"/>
    </location>
</feature>
<evidence type="ECO:0000256" key="1">
    <source>
        <dbReference type="SAM" id="MobiDB-lite"/>
    </source>
</evidence>
<gene>
    <name evidence="2" type="ORF">BG04_5390</name>
</gene>
<accession>A0A0B6AK98</accession>
<sequence length="139" mass="15579">MSLSAKKILLLVLVVICLVLVVMQFINRSAEPTSEQAQETLSKLPEQETVKEKAKGDEEAHKYRVYYITIEKIENGTYSGTTKEGTGIKFSDKNLNEPIPSNLKKGDIVKAYFDLEYSTKGLVKVEKVDEMPDDDESSS</sequence>
<dbReference type="GeneID" id="93643338"/>
<feature type="compositionally biased region" description="Basic and acidic residues" evidence="1">
    <location>
        <begin position="45"/>
        <end position="55"/>
    </location>
</feature>
<dbReference type="HOGENOM" id="CLU_1841130_0_0_9"/>
<name>A0A0B6AK98_PRIM2</name>
<protein>
    <submittedName>
        <fullName evidence="2">Uncharacterized protein</fullName>
    </submittedName>
</protein>
<evidence type="ECO:0000313" key="2">
    <source>
        <dbReference type="EMBL" id="AJI21013.1"/>
    </source>
</evidence>
<dbReference type="EMBL" id="CP009920">
    <property type="protein sequence ID" value="AJI21013.1"/>
    <property type="molecule type" value="Genomic_DNA"/>
</dbReference>
<dbReference type="AlphaFoldDB" id="A0A0B6AK98"/>
<dbReference type="RefSeq" id="WP_013057548.1">
    <property type="nucleotide sequence ID" value="NZ_BCVB01000011.1"/>
</dbReference>
<dbReference type="KEGG" id="bmeg:BG04_5390"/>
<evidence type="ECO:0000313" key="3">
    <source>
        <dbReference type="Proteomes" id="UP000031829"/>
    </source>
</evidence>
<dbReference type="Proteomes" id="UP000031829">
    <property type="component" value="Chromosome"/>
</dbReference>
<organism evidence="2 3">
    <name type="scientific">Priestia megaterium (strain ATCC 14581 / DSM 32 / CCUG 1817 / JCM 2506 / NBRC 15308 / NCIMB 9376 / NCTC 10342 / NRRL B-14308 / VKM B-512 / Ford 19)</name>
    <name type="common">Bacillus megaterium</name>
    <dbReference type="NCBI Taxonomy" id="1348623"/>
    <lineage>
        <taxon>Bacteria</taxon>
        <taxon>Bacillati</taxon>
        <taxon>Bacillota</taxon>
        <taxon>Bacilli</taxon>
        <taxon>Bacillales</taxon>
        <taxon>Bacillaceae</taxon>
        <taxon>Priestia</taxon>
    </lineage>
</organism>